<evidence type="ECO:0000256" key="1">
    <source>
        <dbReference type="SAM" id="MobiDB-lite"/>
    </source>
</evidence>
<protein>
    <submittedName>
        <fullName evidence="2">Uncharacterized protein</fullName>
    </submittedName>
</protein>
<evidence type="ECO:0000313" key="3">
    <source>
        <dbReference type="Proteomes" id="UP000516437"/>
    </source>
</evidence>
<reference evidence="2 3" key="1">
    <citation type="journal article" date="2019" name="Plant Biotechnol. J.">
        <title>The red bayberry genome and genetic basis of sex determination.</title>
        <authorList>
            <person name="Jia H.M."/>
            <person name="Jia H.J."/>
            <person name="Cai Q.L."/>
            <person name="Wang Y."/>
            <person name="Zhao H.B."/>
            <person name="Yang W.F."/>
            <person name="Wang G.Y."/>
            <person name="Li Y.H."/>
            <person name="Zhan D.L."/>
            <person name="Shen Y.T."/>
            <person name="Niu Q.F."/>
            <person name="Chang L."/>
            <person name="Qiu J."/>
            <person name="Zhao L."/>
            <person name="Xie H.B."/>
            <person name="Fu W.Y."/>
            <person name="Jin J."/>
            <person name="Li X.W."/>
            <person name="Jiao Y."/>
            <person name="Zhou C.C."/>
            <person name="Tu T."/>
            <person name="Chai C.Y."/>
            <person name="Gao J.L."/>
            <person name="Fan L.J."/>
            <person name="van de Weg E."/>
            <person name="Wang J.Y."/>
            <person name="Gao Z.S."/>
        </authorList>
    </citation>
    <scope>NUCLEOTIDE SEQUENCE [LARGE SCALE GENOMIC DNA]</scope>
    <source>
        <tissue evidence="2">Leaves</tissue>
    </source>
</reference>
<name>A0A6A1UJH0_9ROSI</name>
<organism evidence="2 3">
    <name type="scientific">Morella rubra</name>
    <name type="common">Chinese bayberry</name>
    <dbReference type="NCBI Taxonomy" id="262757"/>
    <lineage>
        <taxon>Eukaryota</taxon>
        <taxon>Viridiplantae</taxon>
        <taxon>Streptophyta</taxon>
        <taxon>Embryophyta</taxon>
        <taxon>Tracheophyta</taxon>
        <taxon>Spermatophyta</taxon>
        <taxon>Magnoliopsida</taxon>
        <taxon>eudicotyledons</taxon>
        <taxon>Gunneridae</taxon>
        <taxon>Pentapetalae</taxon>
        <taxon>rosids</taxon>
        <taxon>fabids</taxon>
        <taxon>Fagales</taxon>
        <taxon>Myricaceae</taxon>
        <taxon>Morella</taxon>
    </lineage>
</organism>
<gene>
    <name evidence="2" type="ORF">CJ030_MR0G007670</name>
</gene>
<evidence type="ECO:0000313" key="2">
    <source>
        <dbReference type="EMBL" id="KAB1200303.1"/>
    </source>
</evidence>
<feature type="region of interest" description="Disordered" evidence="1">
    <location>
        <begin position="39"/>
        <end position="61"/>
    </location>
</feature>
<dbReference type="EMBL" id="RXIC02000183">
    <property type="protein sequence ID" value="KAB1200303.1"/>
    <property type="molecule type" value="Genomic_DNA"/>
</dbReference>
<keyword evidence="3" id="KW-1185">Reference proteome</keyword>
<feature type="region of interest" description="Disordered" evidence="1">
    <location>
        <begin position="1"/>
        <end position="24"/>
    </location>
</feature>
<feature type="compositionally biased region" description="Pro residues" evidence="1">
    <location>
        <begin position="51"/>
        <end position="60"/>
    </location>
</feature>
<dbReference type="Proteomes" id="UP000516437">
    <property type="component" value="Unassembled WGS sequence"/>
</dbReference>
<sequence length="131" mass="14587">MKTETHLLSRVDHKPTDSSVGVVCGNARSSRDKRFMVITKSKGKGKTSGNPEPPSEPPPQVIEGLVETVHESHINTGREPNHNNGQPGETFVQGRRAREAHMPQISIPERYDEEVCILVVQQRLALSIWTE</sequence>
<dbReference type="AlphaFoldDB" id="A0A6A1UJH0"/>
<accession>A0A6A1UJH0</accession>
<feature type="compositionally biased region" description="Basic and acidic residues" evidence="1">
    <location>
        <begin position="1"/>
        <end position="16"/>
    </location>
</feature>
<comment type="caution">
    <text evidence="2">The sequence shown here is derived from an EMBL/GenBank/DDBJ whole genome shotgun (WGS) entry which is preliminary data.</text>
</comment>
<proteinExistence type="predicted"/>